<dbReference type="PANTHER" id="PTHR30136">
    <property type="entry name" value="HELIX-TURN-HELIX TRANSCRIPTIONAL REGULATOR, ICLR FAMILY"/>
    <property type="match status" value="1"/>
</dbReference>
<keyword evidence="2" id="KW-0238">DNA-binding</keyword>
<dbReference type="Pfam" id="PF09339">
    <property type="entry name" value="HTH_IclR"/>
    <property type="match status" value="1"/>
</dbReference>
<dbReference type="PANTHER" id="PTHR30136:SF33">
    <property type="entry name" value="TRANSCRIPTIONAL REGULATORY PROTEIN"/>
    <property type="match status" value="1"/>
</dbReference>
<evidence type="ECO:0000259" key="4">
    <source>
        <dbReference type="PROSITE" id="PS51077"/>
    </source>
</evidence>
<dbReference type="EMBL" id="NQYH01000014">
    <property type="protein sequence ID" value="RIY39651.1"/>
    <property type="molecule type" value="Genomic_DNA"/>
</dbReference>
<dbReference type="InterPro" id="IPR005471">
    <property type="entry name" value="Tscrpt_reg_IclR_N"/>
</dbReference>
<keyword evidence="3" id="KW-0804">Transcription</keyword>
<dbReference type="Gene3D" id="3.30.450.40">
    <property type="match status" value="1"/>
</dbReference>
<dbReference type="SMART" id="SM00346">
    <property type="entry name" value="HTH_ICLR"/>
    <property type="match status" value="1"/>
</dbReference>
<dbReference type="SUPFAM" id="SSF46785">
    <property type="entry name" value="Winged helix' DNA-binding domain"/>
    <property type="match status" value="1"/>
</dbReference>
<comment type="caution">
    <text evidence="6">The sequence shown here is derived from an EMBL/GenBank/DDBJ whole genome shotgun (WGS) entry which is preliminary data.</text>
</comment>
<dbReference type="InterPro" id="IPR014757">
    <property type="entry name" value="Tscrpt_reg_IclR_C"/>
</dbReference>
<gene>
    <name evidence="6" type="ORF">CJP73_13660</name>
</gene>
<dbReference type="InterPro" id="IPR036390">
    <property type="entry name" value="WH_DNA-bd_sf"/>
</dbReference>
<protein>
    <submittedName>
        <fullName evidence="6">Transcriptional regulator, IclR family protein</fullName>
    </submittedName>
</protein>
<sequence length="257" mass="28113">MTGAKDRQFVDALARGLAILECLSRAEKPLGNGDLARLITLPPSTVSRLTHTLTELGYLRRSDQGRTYELTPKNLTLGYPLLAGMGLRDRVRPHLTRISEQTGHTVALAIQDGLHMCYVDVVQGSDFHAIRLATGGRLRMNVSAAGIAALAAMPKQKRWSTLLRLRTEMEQRHEDVRGLENALEACYRLGYAMVRNTWHEGIGGVSVPILWQGAYGALAMPVPTKTVSAQRMHNELAPKLLSAADEIGAAPLQVPAY</sequence>
<dbReference type="SUPFAM" id="SSF55781">
    <property type="entry name" value="GAF domain-like"/>
    <property type="match status" value="1"/>
</dbReference>
<dbReference type="AlphaFoldDB" id="A0A3A1YQ50"/>
<name>A0A3A1YQ50_9BURK</name>
<evidence type="ECO:0000256" key="2">
    <source>
        <dbReference type="ARBA" id="ARBA00023125"/>
    </source>
</evidence>
<dbReference type="GO" id="GO:0045892">
    <property type="term" value="P:negative regulation of DNA-templated transcription"/>
    <property type="evidence" value="ECO:0007669"/>
    <property type="project" value="TreeGrafter"/>
</dbReference>
<dbReference type="Pfam" id="PF01614">
    <property type="entry name" value="IclR_C"/>
    <property type="match status" value="1"/>
</dbReference>
<dbReference type="OrthoDB" id="5401369at2"/>
<dbReference type="PROSITE" id="PS51077">
    <property type="entry name" value="HTH_ICLR"/>
    <property type="match status" value="1"/>
</dbReference>
<reference evidence="6 7" key="1">
    <citation type="submission" date="2017-08" db="EMBL/GenBank/DDBJ databases">
        <title>Pusillimonas indicus sp. nov., a member of the family Alcaligenaceae isolated from surface seawater.</title>
        <authorList>
            <person name="Li J."/>
        </authorList>
    </citation>
    <scope>NUCLEOTIDE SEQUENCE [LARGE SCALE GENOMIC DNA]</scope>
    <source>
        <strain evidence="6 7">L52-1-41</strain>
    </source>
</reference>
<accession>A0A3A1YQ50</accession>
<dbReference type="InterPro" id="IPR050707">
    <property type="entry name" value="HTH_MetabolicPath_Reg"/>
</dbReference>
<evidence type="ECO:0000313" key="7">
    <source>
        <dbReference type="Proteomes" id="UP000266206"/>
    </source>
</evidence>
<proteinExistence type="predicted"/>
<feature type="domain" description="HTH iclR-type" evidence="4">
    <location>
        <begin position="10"/>
        <end position="72"/>
    </location>
</feature>
<dbReference type="GO" id="GO:0003700">
    <property type="term" value="F:DNA-binding transcription factor activity"/>
    <property type="evidence" value="ECO:0007669"/>
    <property type="project" value="TreeGrafter"/>
</dbReference>
<dbReference type="InterPro" id="IPR029016">
    <property type="entry name" value="GAF-like_dom_sf"/>
</dbReference>
<evidence type="ECO:0000259" key="5">
    <source>
        <dbReference type="PROSITE" id="PS51078"/>
    </source>
</evidence>
<dbReference type="RefSeq" id="WP_119516802.1">
    <property type="nucleotide sequence ID" value="NZ_NQYH01000014.1"/>
</dbReference>
<evidence type="ECO:0000256" key="3">
    <source>
        <dbReference type="ARBA" id="ARBA00023163"/>
    </source>
</evidence>
<feature type="domain" description="IclR-ED" evidence="5">
    <location>
        <begin position="73"/>
        <end position="253"/>
    </location>
</feature>
<organism evidence="6 7">
    <name type="scientific">Neopusillimonas maritima</name>
    <dbReference type="NCBI Taxonomy" id="2026239"/>
    <lineage>
        <taxon>Bacteria</taxon>
        <taxon>Pseudomonadati</taxon>
        <taxon>Pseudomonadota</taxon>
        <taxon>Betaproteobacteria</taxon>
        <taxon>Burkholderiales</taxon>
        <taxon>Alcaligenaceae</taxon>
        <taxon>Neopusillimonas</taxon>
    </lineage>
</organism>
<evidence type="ECO:0000256" key="1">
    <source>
        <dbReference type="ARBA" id="ARBA00023015"/>
    </source>
</evidence>
<dbReference type="Proteomes" id="UP000266206">
    <property type="component" value="Unassembled WGS sequence"/>
</dbReference>
<dbReference type="GO" id="GO:0003677">
    <property type="term" value="F:DNA binding"/>
    <property type="evidence" value="ECO:0007669"/>
    <property type="project" value="UniProtKB-KW"/>
</dbReference>
<dbReference type="PROSITE" id="PS51078">
    <property type="entry name" value="ICLR_ED"/>
    <property type="match status" value="1"/>
</dbReference>
<dbReference type="InterPro" id="IPR036388">
    <property type="entry name" value="WH-like_DNA-bd_sf"/>
</dbReference>
<keyword evidence="1" id="KW-0805">Transcription regulation</keyword>
<dbReference type="Gene3D" id="1.10.10.10">
    <property type="entry name" value="Winged helix-like DNA-binding domain superfamily/Winged helix DNA-binding domain"/>
    <property type="match status" value="1"/>
</dbReference>
<evidence type="ECO:0000313" key="6">
    <source>
        <dbReference type="EMBL" id="RIY39651.1"/>
    </source>
</evidence>